<keyword evidence="2" id="KW-1185">Reference proteome</keyword>
<dbReference type="RefSeq" id="WP_317057929.1">
    <property type="nucleotide sequence ID" value="NZ_CP146606.1"/>
</dbReference>
<dbReference type="Proteomes" id="UP001281305">
    <property type="component" value="Chromosome"/>
</dbReference>
<sequence>MTSITKGLVAAFPASTPKVIFPRFDIDGIRGFLGDFWLGHVWLRLMLWINLCWMQVLTSPCGLPTLPLRKKGVFGKDEEWVMKRSFEGGLADDAAIAN</sequence>
<protein>
    <submittedName>
        <fullName evidence="1">Uncharacterized protein</fullName>
    </submittedName>
</protein>
<reference evidence="1 2" key="1">
    <citation type="submission" date="2024-02" db="EMBL/GenBank/DDBJ databases">
        <title>Roseovarius strain W115 nov., isolated from a marine algae.</title>
        <authorList>
            <person name="Lee M.W."/>
            <person name="Lee J.K."/>
            <person name="Kim J.M."/>
            <person name="Choi D.G."/>
            <person name="Baek J.H."/>
            <person name="Bayburt H."/>
            <person name="Jung J.J."/>
            <person name="Han D.M."/>
            <person name="Jeon C.O."/>
        </authorList>
    </citation>
    <scope>NUCLEOTIDE SEQUENCE [LARGE SCALE GENOMIC DNA]</scope>
    <source>
        <strain evidence="1 2">W115</strain>
    </source>
</reference>
<dbReference type="EMBL" id="CP146606">
    <property type="protein sequence ID" value="WYK20105.1"/>
    <property type="molecule type" value="Genomic_DNA"/>
</dbReference>
<organism evidence="1 2">
    <name type="scientific">Roseovarius rhodophyticola</name>
    <dbReference type="NCBI Taxonomy" id="3080827"/>
    <lineage>
        <taxon>Bacteria</taxon>
        <taxon>Pseudomonadati</taxon>
        <taxon>Pseudomonadota</taxon>
        <taxon>Alphaproteobacteria</taxon>
        <taxon>Rhodobacterales</taxon>
        <taxon>Roseobacteraceae</taxon>
        <taxon>Roseovarius</taxon>
    </lineage>
</organism>
<gene>
    <name evidence="1" type="ORF">RZS32_011315</name>
</gene>
<evidence type="ECO:0000313" key="2">
    <source>
        <dbReference type="Proteomes" id="UP001281305"/>
    </source>
</evidence>
<name>A0ABZ2TK34_9RHOB</name>
<accession>A0ABZ2TK34</accession>
<proteinExistence type="predicted"/>
<evidence type="ECO:0000313" key="1">
    <source>
        <dbReference type="EMBL" id="WYK20105.1"/>
    </source>
</evidence>